<proteinExistence type="predicted"/>
<reference evidence="1" key="1">
    <citation type="submission" date="2019-07" db="EMBL/GenBank/DDBJ databases">
        <title>Annotation for the trematode Paragonimus miyazaki's.</title>
        <authorList>
            <person name="Choi Y.-J."/>
        </authorList>
    </citation>
    <scope>NUCLEOTIDE SEQUENCE</scope>
    <source>
        <strain evidence="1">Japan</strain>
    </source>
</reference>
<evidence type="ECO:0000313" key="2">
    <source>
        <dbReference type="Proteomes" id="UP000822476"/>
    </source>
</evidence>
<gene>
    <name evidence="1" type="ORF">EG68_00997</name>
</gene>
<name>A0A8S9Z3Q1_9TREM</name>
<protein>
    <submittedName>
        <fullName evidence="1">Uncharacterized protein</fullName>
    </submittedName>
</protein>
<evidence type="ECO:0000313" key="1">
    <source>
        <dbReference type="EMBL" id="KAF7261512.1"/>
    </source>
</evidence>
<accession>A0A8S9Z3Q1</accession>
<dbReference type="EMBL" id="JTDE01000350">
    <property type="protein sequence ID" value="KAF7261512.1"/>
    <property type="molecule type" value="Genomic_DNA"/>
</dbReference>
<keyword evidence="2" id="KW-1185">Reference proteome</keyword>
<dbReference type="AlphaFoldDB" id="A0A8S9Z3Q1"/>
<dbReference type="Proteomes" id="UP000822476">
    <property type="component" value="Unassembled WGS sequence"/>
</dbReference>
<organism evidence="1 2">
    <name type="scientific">Paragonimus skrjabini miyazakii</name>
    <dbReference type="NCBI Taxonomy" id="59628"/>
    <lineage>
        <taxon>Eukaryota</taxon>
        <taxon>Metazoa</taxon>
        <taxon>Spiralia</taxon>
        <taxon>Lophotrochozoa</taxon>
        <taxon>Platyhelminthes</taxon>
        <taxon>Trematoda</taxon>
        <taxon>Digenea</taxon>
        <taxon>Plagiorchiida</taxon>
        <taxon>Troglotremata</taxon>
        <taxon>Troglotrematidae</taxon>
        <taxon>Paragonimus</taxon>
    </lineage>
</organism>
<sequence length="85" mass="9618">MAALDYISTPTRPAVQCSVRSPIMLIPPVLLAAGKRISHQLLRQSKIVEQLRNKARINITWSDYPVDIIAENITCDGRHDDEDFM</sequence>
<comment type="caution">
    <text evidence="1">The sequence shown here is derived from an EMBL/GenBank/DDBJ whole genome shotgun (WGS) entry which is preliminary data.</text>
</comment>